<organism evidence="8 9">
    <name type="scientific">Dickeya fangzhongdai</name>
    <dbReference type="NCBI Taxonomy" id="1778540"/>
    <lineage>
        <taxon>Bacteria</taxon>
        <taxon>Pseudomonadati</taxon>
        <taxon>Pseudomonadota</taxon>
        <taxon>Gammaproteobacteria</taxon>
        <taxon>Enterobacterales</taxon>
        <taxon>Pectobacteriaceae</taxon>
        <taxon>Dickeya</taxon>
    </lineage>
</organism>
<evidence type="ECO:0000256" key="3">
    <source>
        <dbReference type="ARBA" id="ARBA00022475"/>
    </source>
</evidence>
<evidence type="ECO:0000313" key="9">
    <source>
        <dbReference type="Proteomes" id="UP000231901"/>
    </source>
</evidence>
<feature type="transmembrane region" description="Helical" evidence="7">
    <location>
        <begin position="119"/>
        <end position="143"/>
    </location>
</feature>
<dbReference type="GeneID" id="66564857"/>
<proteinExistence type="inferred from homology"/>
<feature type="transmembrane region" description="Helical" evidence="7">
    <location>
        <begin position="149"/>
        <end position="169"/>
    </location>
</feature>
<keyword evidence="9" id="KW-1185">Reference proteome</keyword>
<protein>
    <recommendedName>
        <fullName evidence="7">UPF0259 membrane protein CVE23_10985</fullName>
    </recommendedName>
</protein>
<keyword evidence="5 7" id="KW-1133">Transmembrane helix</keyword>
<name>A0A2K8QM40_9GAMM</name>
<accession>A0A2K8QM40</accession>
<evidence type="ECO:0000256" key="7">
    <source>
        <dbReference type="HAMAP-Rule" id="MF_01067"/>
    </source>
</evidence>
<dbReference type="RefSeq" id="WP_100849535.1">
    <property type="nucleotide sequence ID" value="NZ_BMJF01000001.1"/>
</dbReference>
<keyword evidence="4 7" id="KW-0812">Transmembrane</keyword>
<evidence type="ECO:0000256" key="2">
    <source>
        <dbReference type="ARBA" id="ARBA00005633"/>
    </source>
</evidence>
<sequence>MPITASRLYRDTLNFTRNQFFSILMLALLTSLITVLLGHVFTPGNDQLQLLSNSNVDLSSIEQPGISDIIQQLSPEQQMVLLKASAAGTFATLVGNALLTGGILMLIQLVSAGHKISALRAIGASAPLLPRLFLLILVCTLLIQLGMLLVVVPGILLSIAFSLSPVIAVTEKRGIFASMRASSKLAFAHFRQTAPAVILWLLAKVALLLLLTRLPMVSPTAMAVILNGISNVLSAMLLVYVFRLYMLVRG</sequence>
<evidence type="ECO:0000256" key="6">
    <source>
        <dbReference type="ARBA" id="ARBA00023136"/>
    </source>
</evidence>
<dbReference type="InterPro" id="IPR009627">
    <property type="entry name" value="UPF0259"/>
</dbReference>
<feature type="transmembrane region" description="Helical" evidence="7">
    <location>
        <begin position="190"/>
        <end position="211"/>
    </location>
</feature>
<keyword evidence="3 7" id="KW-1003">Cell membrane</keyword>
<dbReference type="HAMAP" id="MF_01067">
    <property type="entry name" value="UPF0259"/>
    <property type="match status" value="1"/>
</dbReference>
<feature type="transmembrane region" description="Helical" evidence="7">
    <location>
        <begin position="20"/>
        <end position="41"/>
    </location>
</feature>
<comment type="subcellular location">
    <subcellularLocation>
        <location evidence="1">Cell inner membrane</location>
        <topology evidence="1">Multi-pass membrane protein</topology>
    </subcellularLocation>
    <subcellularLocation>
        <location evidence="7">Cell membrane</location>
        <topology evidence="7">Multi-pass membrane protein</topology>
    </subcellularLocation>
</comment>
<dbReference type="Pfam" id="PF06790">
    <property type="entry name" value="UPF0259"/>
    <property type="match status" value="1"/>
</dbReference>
<keyword evidence="6 7" id="KW-0472">Membrane</keyword>
<dbReference type="AlphaFoldDB" id="A0A2K8QM40"/>
<dbReference type="NCBIfam" id="NF002774">
    <property type="entry name" value="PRK02868.1"/>
    <property type="match status" value="1"/>
</dbReference>
<evidence type="ECO:0000256" key="1">
    <source>
        <dbReference type="ARBA" id="ARBA00004429"/>
    </source>
</evidence>
<comment type="similarity">
    <text evidence="2 7">Belongs to the UPF0259 family.</text>
</comment>
<reference evidence="9" key="1">
    <citation type="journal article" date="2018" name="Genome Announc.">
        <title>Complete genome sequence of a Dickeya fangzhongdai type strain causing bleeding canker of pear tree trunks.</title>
        <authorList>
            <person name="Zhao Y."/>
            <person name="Tian Y."/>
            <person name="Li X."/>
            <person name="Hu B."/>
        </authorList>
    </citation>
    <scope>NUCLEOTIDE SEQUENCE [LARGE SCALE GENOMIC DNA]</scope>
    <source>
        <strain evidence="9">DSM 101947</strain>
    </source>
</reference>
<dbReference type="EMBL" id="CP025003">
    <property type="protein sequence ID" value="ATZ94452.1"/>
    <property type="molecule type" value="Genomic_DNA"/>
</dbReference>
<evidence type="ECO:0000313" key="8">
    <source>
        <dbReference type="EMBL" id="ATZ94452.1"/>
    </source>
</evidence>
<gene>
    <name evidence="8" type="ORF">CVE23_10985</name>
</gene>
<evidence type="ECO:0000256" key="5">
    <source>
        <dbReference type="ARBA" id="ARBA00022989"/>
    </source>
</evidence>
<evidence type="ECO:0000256" key="4">
    <source>
        <dbReference type="ARBA" id="ARBA00022692"/>
    </source>
</evidence>
<feature type="transmembrane region" description="Helical" evidence="7">
    <location>
        <begin position="84"/>
        <end position="107"/>
    </location>
</feature>
<dbReference type="Proteomes" id="UP000231901">
    <property type="component" value="Chromosome"/>
</dbReference>
<feature type="transmembrane region" description="Helical" evidence="7">
    <location>
        <begin position="223"/>
        <end position="245"/>
    </location>
</feature>
<dbReference type="KEGG" id="dfn:CVE23_10985"/>
<dbReference type="GO" id="GO:0005886">
    <property type="term" value="C:plasma membrane"/>
    <property type="evidence" value="ECO:0007669"/>
    <property type="project" value="UniProtKB-SubCell"/>
</dbReference>